<dbReference type="EMBL" id="KT820662">
    <property type="protein sequence ID" value="ALH22922.1"/>
    <property type="molecule type" value="Genomic_DNA"/>
</dbReference>
<protein>
    <submittedName>
        <fullName evidence="2">Uncharacterized protein</fullName>
    </submittedName>
</protein>
<dbReference type="GO" id="GO:0051999">
    <property type="term" value="P:mannosyl-inositol phosphorylceramide biosynthetic process"/>
    <property type="evidence" value="ECO:0007669"/>
    <property type="project" value="TreeGrafter"/>
</dbReference>
<dbReference type="InterPro" id="IPR051706">
    <property type="entry name" value="Glycosyltransferase_domain"/>
</dbReference>
<dbReference type="GO" id="GO:0000030">
    <property type="term" value="F:mannosyltransferase activity"/>
    <property type="evidence" value="ECO:0007669"/>
    <property type="project" value="TreeGrafter"/>
</dbReference>
<accession>A0A0N9R0B8</accession>
<keyword evidence="1" id="KW-0808">Transferase</keyword>
<dbReference type="PANTHER" id="PTHR32385">
    <property type="entry name" value="MANNOSYL PHOSPHORYLINOSITOL CERAMIDE SYNTHASE"/>
    <property type="match status" value="1"/>
</dbReference>
<dbReference type="Pfam" id="PF04488">
    <property type="entry name" value="Gly_transf_sug"/>
    <property type="match status" value="1"/>
</dbReference>
<proteinExistence type="predicted"/>
<dbReference type="Gene3D" id="3.90.550.20">
    <property type="match status" value="1"/>
</dbReference>
<sequence>MEIKNPYFEIKYFSDKDVDKFFENHSENLSYKKLKNGVAKADFFRICYINKFGGYWFDIDIEPISLSKDNPNNIALFDLGFKNISYMLIGGQKEQNLFNEVISNISRRINLYSNARGSAIMDITGPRIIQAIIFTIMNIKNQDGCFPGSEEEKIYLKNSTYEFSYKLIKINKHKIDLYKILQKKYKKLNYSQYNYI</sequence>
<dbReference type="Proteomes" id="UP000203826">
    <property type="component" value="Segment"/>
</dbReference>
<gene>
    <name evidence="2" type="ORF">ceV_016</name>
</gene>
<organism evidence="2 3">
    <name type="scientific">Chrysochromulina ericina virus CeV-01B</name>
    <dbReference type="NCBI Taxonomy" id="3070830"/>
    <lineage>
        <taxon>Viruses</taxon>
        <taxon>Varidnaviria</taxon>
        <taxon>Bamfordvirae</taxon>
        <taxon>Nucleocytoviricota</taxon>
        <taxon>Megaviricetes</taxon>
        <taxon>Imitervirales</taxon>
        <taxon>Mesomimiviridae</taxon>
        <taxon>Tethysvirus</taxon>
        <taxon>Tethysvirus raunefjordenense</taxon>
    </lineage>
</organism>
<dbReference type="SUPFAM" id="SSF53448">
    <property type="entry name" value="Nucleotide-diphospho-sugar transferases"/>
    <property type="match status" value="1"/>
</dbReference>
<dbReference type="GO" id="GO:0016020">
    <property type="term" value="C:membrane"/>
    <property type="evidence" value="ECO:0007669"/>
    <property type="project" value="GOC"/>
</dbReference>
<name>A0A0N9R0B8_9VIRU</name>
<dbReference type="InterPro" id="IPR007577">
    <property type="entry name" value="GlycoTrfase_DXD_sugar-bd_CS"/>
</dbReference>
<dbReference type="KEGG" id="vg:26048883"/>
<evidence type="ECO:0000313" key="2">
    <source>
        <dbReference type="EMBL" id="ALH22922.1"/>
    </source>
</evidence>
<reference evidence="2 3" key="1">
    <citation type="journal article" date="2015" name="Genome Announc.">
        <title>The 474-Kilobase-Pair Complete Genome Sequence of CeV-01B, a Virus Infecting Haptolina (Chrysochromulina) ericina (Prymnesiophyceae).</title>
        <authorList>
            <person name="Gallot-Lavallee L."/>
            <person name="Pagarete A."/>
            <person name="Legendre M."/>
            <person name="Santini S."/>
            <person name="Sandaa R.A."/>
            <person name="Himmelbauer H."/>
            <person name="Ogata H."/>
            <person name="Bratbak G."/>
            <person name="Claverie J.M."/>
        </authorList>
    </citation>
    <scope>NUCLEOTIDE SEQUENCE [LARGE SCALE GENOMIC DNA]</scope>
    <source>
        <strain evidence="2">CeV-01B</strain>
    </source>
</reference>
<evidence type="ECO:0000256" key="1">
    <source>
        <dbReference type="ARBA" id="ARBA00022679"/>
    </source>
</evidence>
<keyword evidence="3" id="KW-1185">Reference proteome</keyword>
<dbReference type="PANTHER" id="PTHR32385:SF15">
    <property type="entry name" value="INOSITOL PHOSPHOCERAMIDE MANNOSYLTRANSFERASE 1"/>
    <property type="match status" value="1"/>
</dbReference>
<dbReference type="InterPro" id="IPR029044">
    <property type="entry name" value="Nucleotide-diphossugar_trans"/>
</dbReference>
<evidence type="ECO:0000313" key="3">
    <source>
        <dbReference type="Proteomes" id="UP000203826"/>
    </source>
</evidence>